<dbReference type="Pfam" id="PF00106">
    <property type="entry name" value="adh_short"/>
    <property type="match status" value="1"/>
</dbReference>
<dbReference type="GO" id="GO:0016491">
    <property type="term" value="F:oxidoreductase activity"/>
    <property type="evidence" value="ECO:0007669"/>
    <property type="project" value="UniProtKB-KW"/>
</dbReference>
<dbReference type="Gene3D" id="3.40.50.720">
    <property type="entry name" value="NAD(P)-binding Rossmann-like Domain"/>
    <property type="match status" value="1"/>
</dbReference>
<evidence type="ECO:0000313" key="4">
    <source>
        <dbReference type="EMBL" id="GES24620.1"/>
    </source>
</evidence>
<keyword evidence="5" id="KW-1185">Reference proteome</keyword>
<dbReference type="EMBL" id="BLAF01000054">
    <property type="protein sequence ID" value="GES24620.1"/>
    <property type="molecule type" value="Genomic_DNA"/>
</dbReference>
<dbReference type="PANTHER" id="PTHR45024:SF2">
    <property type="entry name" value="SCP2 DOMAIN-CONTAINING PROTEIN"/>
    <property type="match status" value="1"/>
</dbReference>
<dbReference type="SUPFAM" id="SSF51735">
    <property type="entry name" value="NAD(P)-binding Rossmann-fold domains"/>
    <property type="match status" value="1"/>
</dbReference>
<accession>A0A5M3XUP6</accession>
<dbReference type="RefSeq" id="WP_155349450.1">
    <property type="nucleotide sequence ID" value="NZ_BAAAHM010000044.1"/>
</dbReference>
<dbReference type="InterPro" id="IPR002347">
    <property type="entry name" value="SDR_fam"/>
</dbReference>
<dbReference type="OrthoDB" id="5242868at2"/>
<comment type="caution">
    <text evidence="4">The sequence shown here is derived from an EMBL/GenBank/DDBJ whole genome shotgun (WGS) entry which is preliminary data.</text>
</comment>
<dbReference type="PRINTS" id="PR00080">
    <property type="entry name" value="SDRFAMILY"/>
</dbReference>
<reference evidence="4 5" key="1">
    <citation type="submission" date="2019-10" db="EMBL/GenBank/DDBJ databases">
        <title>Whole genome shotgun sequence of Acrocarpospora pleiomorpha NBRC 16267.</title>
        <authorList>
            <person name="Ichikawa N."/>
            <person name="Kimura A."/>
            <person name="Kitahashi Y."/>
            <person name="Komaki H."/>
            <person name="Oguchi A."/>
        </authorList>
    </citation>
    <scope>NUCLEOTIDE SEQUENCE [LARGE SCALE GENOMIC DNA]</scope>
    <source>
        <strain evidence="4 5">NBRC 16267</strain>
    </source>
</reference>
<proteinExistence type="inferred from homology"/>
<dbReference type="InterPro" id="IPR051687">
    <property type="entry name" value="Peroxisomal_Beta-Oxidation"/>
</dbReference>
<dbReference type="PRINTS" id="PR00081">
    <property type="entry name" value="GDHRDH"/>
</dbReference>
<gene>
    <name evidence="4" type="ORF">Aple_075190</name>
</gene>
<dbReference type="PANTHER" id="PTHR45024">
    <property type="entry name" value="DEHYDROGENASES, SHORT CHAIN"/>
    <property type="match status" value="1"/>
</dbReference>
<organism evidence="4 5">
    <name type="scientific">Acrocarpospora pleiomorpha</name>
    <dbReference type="NCBI Taxonomy" id="90975"/>
    <lineage>
        <taxon>Bacteria</taxon>
        <taxon>Bacillati</taxon>
        <taxon>Actinomycetota</taxon>
        <taxon>Actinomycetes</taxon>
        <taxon>Streptosporangiales</taxon>
        <taxon>Streptosporangiaceae</taxon>
        <taxon>Acrocarpospora</taxon>
    </lineage>
</organism>
<evidence type="ECO:0000256" key="1">
    <source>
        <dbReference type="ARBA" id="ARBA00006484"/>
    </source>
</evidence>
<evidence type="ECO:0000313" key="5">
    <source>
        <dbReference type="Proteomes" id="UP000377595"/>
    </source>
</evidence>
<name>A0A5M3XUP6_9ACTN</name>
<evidence type="ECO:0000256" key="3">
    <source>
        <dbReference type="RuleBase" id="RU000363"/>
    </source>
</evidence>
<keyword evidence="2" id="KW-0560">Oxidoreductase</keyword>
<dbReference type="CDD" id="cd05233">
    <property type="entry name" value="SDR_c"/>
    <property type="match status" value="1"/>
</dbReference>
<comment type="similarity">
    <text evidence="1 3">Belongs to the short-chain dehydrogenases/reductases (SDR) family.</text>
</comment>
<dbReference type="AlphaFoldDB" id="A0A5M3XUP6"/>
<dbReference type="Proteomes" id="UP000377595">
    <property type="component" value="Unassembled WGS sequence"/>
</dbReference>
<sequence>MAERRDVMNNKMLDGRAIVVTGAGAGLGHAYARALAEAGARVVASDVNADGVRGVVEEIVAGGGTAIACVGSVADWDSAEELMRTCVKEFGSLDGLVNNAAVQHAASPLDENEARVRRIVEINVLGSLFPAMHAFRIMAAQRRGKILNVTSGAHIGLPGMVAYGTTKGAVASLTYNLALEAAQHGIQVNALAPVAQTAMSPVEDRKDGVTRPRPEQIAPAVVYLMSDASGSLNGQVVRYDGRSLSLLDPPHFRTTRVTEDIATTEGIAQAFDSVLFGTVAPVGLY</sequence>
<dbReference type="InterPro" id="IPR036291">
    <property type="entry name" value="NAD(P)-bd_dom_sf"/>
</dbReference>
<protein>
    <submittedName>
        <fullName evidence="4">Short-chain dehydrogenase</fullName>
    </submittedName>
</protein>
<evidence type="ECO:0000256" key="2">
    <source>
        <dbReference type="ARBA" id="ARBA00023002"/>
    </source>
</evidence>